<feature type="transmembrane region" description="Helical" evidence="5">
    <location>
        <begin position="193"/>
        <end position="214"/>
    </location>
</feature>
<evidence type="ECO:0000313" key="6">
    <source>
        <dbReference type="EMBL" id="MCG2590398.1"/>
    </source>
</evidence>
<feature type="transmembrane region" description="Helical" evidence="5">
    <location>
        <begin position="234"/>
        <end position="256"/>
    </location>
</feature>
<evidence type="ECO:0000256" key="2">
    <source>
        <dbReference type="ARBA" id="ARBA00022692"/>
    </source>
</evidence>
<evidence type="ECO:0000256" key="3">
    <source>
        <dbReference type="ARBA" id="ARBA00022989"/>
    </source>
</evidence>
<feature type="transmembrane region" description="Helical" evidence="5">
    <location>
        <begin position="363"/>
        <end position="382"/>
    </location>
</feature>
<feature type="transmembrane region" description="Helical" evidence="5">
    <location>
        <begin position="130"/>
        <end position="148"/>
    </location>
</feature>
<keyword evidence="7" id="KW-1185">Reference proteome</keyword>
<comment type="subcellular location">
    <subcellularLocation>
        <location evidence="1">Membrane</location>
        <topology evidence="1">Multi-pass membrane protein</topology>
    </subcellularLocation>
</comment>
<reference evidence="6" key="2">
    <citation type="submission" date="2024-05" db="EMBL/GenBank/DDBJ databases">
        <title>Rhodohalobacter halophilus gen. nov., sp. nov., a moderately halophilic member of the family Balneolaceae.</title>
        <authorList>
            <person name="Xia J."/>
        </authorList>
    </citation>
    <scope>NUCLEOTIDE SEQUENCE</scope>
    <source>
        <strain evidence="6">WB101</strain>
    </source>
</reference>
<organism evidence="6 7">
    <name type="scientific">Rhodohalobacter sulfatireducens</name>
    <dbReference type="NCBI Taxonomy" id="2911366"/>
    <lineage>
        <taxon>Bacteria</taxon>
        <taxon>Pseudomonadati</taxon>
        <taxon>Balneolota</taxon>
        <taxon>Balneolia</taxon>
        <taxon>Balneolales</taxon>
        <taxon>Balneolaceae</taxon>
        <taxon>Rhodohalobacter</taxon>
    </lineage>
</organism>
<proteinExistence type="predicted"/>
<keyword evidence="4 5" id="KW-0472">Membrane</keyword>
<feature type="transmembrane region" description="Helical" evidence="5">
    <location>
        <begin position="160"/>
        <end position="181"/>
    </location>
</feature>
<sequence length="445" mass="47429">MEKTLSGNKPLPTFTTLSSVAVMVGIVVGIGIFRLPPIVAANSANEFQFISFWVAGGFISLMGALCYAELASSKPDAGGEYHFLTQGFGAPVGFLFSWGRMTVIQTGSIALIAFILGDYASLILDLGPNSSAIYAVITIIVLTGLNLLGTHHSSRMQNLFTGLIVLMLILLALSGLFSAPAESLPDLSNSDDGLFTGGAAGSAMIFVLLTYGGWNEAVYLSGELQDVKRNMTKVLLFGIVIITGLYVLVNVAYLHVMGLEALQNSQTVGADLTDRIFGTEGSLIVAFIVIATALSTANATIITGARTNYALGRDFKLLRFLGKWSENNNTPSNALIVQGIIALILVGLGVWSQEAVSTMVDYTAPVFWFFILLTTITLFIFRARSGKDSLPFRVPLYPVTPILFLLACSYMLYSSLAFTGMGALVGIAVLAVGVPVFLVARKRTP</sequence>
<keyword evidence="2 5" id="KW-0812">Transmembrane</keyword>
<dbReference type="Gene3D" id="1.20.1740.10">
    <property type="entry name" value="Amino acid/polyamine transporter I"/>
    <property type="match status" value="1"/>
</dbReference>
<feature type="transmembrane region" description="Helical" evidence="5">
    <location>
        <begin position="103"/>
        <end position="124"/>
    </location>
</feature>
<comment type="caution">
    <text evidence="6">The sequence shown here is derived from an EMBL/GenBank/DDBJ whole genome shotgun (WGS) entry which is preliminary data.</text>
</comment>
<protein>
    <submittedName>
        <fullName evidence="6">Amino acid permease</fullName>
    </submittedName>
</protein>
<dbReference type="Proteomes" id="UP001165366">
    <property type="component" value="Unassembled WGS sequence"/>
</dbReference>
<feature type="transmembrane region" description="Helical" evidence="5">
    <location>
        <begin position="332"/>
        <end position="351"/>
    </location>
</feature>
<evidence type="ECO:0000256" key="4">
    <source>
        <dbReference type="ARBA" id="ARBA00023136"/>
    </source>
</evidence>
<dbReference type="EMBL" id="JAKLWS010000032">
    <property type="protein sequence ID" value="MCG2590398.1"/>
    <property type="molecule type" value="Genomic_DNA"/>
</dbReference>
<feature type="transmembrane region" description="Helical" evidence="5">
    <location>
        <begin position="283"/>
        <end position="311"/>
    </location>
</feature>
<feature type="transmembrane region" description="Helical" evidence="5">
    <location>
        <begin position="47"/>
        <end position="68"/>
    </location>
</feature>
<dbReference type="InterPro" id="IPR050598">
    <property type="entry name" value="AminoAcid_Transporter"/>
</dbReference>
<feature type="transmembrane region" description="Helical" evidence="5">
    <location>
        <begin position="419"/>
        <end position="440"/>
    </location>
</feature>
<accession>A0ABS9KHS6</accession>
<dbReference type="PANTHER" id="PTHR11785:SF512">
    <property type="entry name" value="SOBREMESA, ISOFORM B"/>
    <property type="match status" value="1"/>
</dbReference>
<dbReference type="PANTHER" id="PTHR11785">
    <property type="entry name" value="AMINO ACID TRANSPORTER"/>
    <property type="match status" value="1"/>
</dbReference>
<dbReference type="PIRSF" id="PIRSF006060">
    <property type="entry name" value="AA_transporter"/>
    <property type="match status" value="1"/>
</dbReference>
<feature type="transmembrane region" description="Helical" evidence="5">
    <location>
        <begin position="12"/>
        <end position="35"/>
    </location>
</feature>
<evidence type="ECO:0000313" key="7">
    <source>
        <dbReference type="Proteomes" id="UP001165366"/>
    </source>
</evidence>
<evidence type="ECO:0000256" key="1">
    <source>
        <dbReference type="ARBA" id="ARBA00004141"/>
    </source>
</evidence>
<dbReference type="RefSeq" id="WP_237855789.1">
    <property type="nucleotide sequence ID" value="NZ_JAKLWS010000032.1"/>
</dbReference>
<reference evidence="6" key="1">
    <citation type="submission" date="2022-01" db="EMBL/GenBank/DDBJ databases">
        <authorList>
            <person name="Wang Y."/>
        </authorList>
    </citation>
    <scope>NUCLEOTIDE SEQUENCE</scope>
    <source>
        <strain evidence="6">WB101</strain>
    </source>
</reference>
<keyword evidence="3 5" id="KW-1133">Transmembrane helix</keyword>
<dbReference type="Pfam" id="PF13520">
    <property type="entry name" value="AA_permease_2"/>
    <property type="match status" value="1"/>
</dbReference>
<feature type="transmembrane region" description="Helical" evidence="5">
    <location>
        <begin position="394"/>
        <end position="413"/>
    </location>
</feature>
<dbReference type="InterPro" id="IPR002293">
    <property type="entry name" value="AA/rel_permease1"/>
</dbReference>
<name>A0ABS9KHS6_9BACT</name>
<evidence type="ECO:0000256" key="5">
    <source>
        <dbReference type="SAM" id="Phobius"/>
    </source>
</evidence>
<gene>
    <name evidence="6" type="ORF">L6773_17615</name>
</gene>